<keyword evidence="1" id="KW-0479">Metal-binding</keyword>
<keyword evidence="6" id="KW-1185">Reference proteome</keyword>
<evidence type="ECO:0000313" key="5">
    <source>
        <dbReference type="EMBL" id="RUO76715.1"/>
    </source>
</evidence>
<dbReference type="InterPro" id="IPR016718">
    <property type="entry name" value="rRNA_m1G-MeTrfase_A_prd"/>
</dbReference>
<keyword evidence="5" id="KW-0489">Methyltransferase</keyword>
<dbReference type="InterPro" id="IPR029063">
    <property type="entry name" value="SAM-dependent_MTases_sf"/>
</dbReference>
<dbReference type="RefSeq" id="WP_126827614.1">
    <property type="nucleotide sequence ID" value="NZ_PIQG01000003.1"/>
</dbReference>
<evidence type="ECO:0000256" key="2">
    <source>
        <dbReference type="PIRSR" id="PIRSR018249-2"/>
    </source>
</evidence>
<dbReference type="InterPro" id="IPR048647">
    <property type="entry name" value="RlmA_N"/>
</dbReference>
<dbReference type="Gene3D" id="3.40.50.150">
    <property type="entry name" value="Vaccinia Virus protein VP39"/>
    <property type="match status" value="1"/>
</dbReference>
<keyword evidence="5" id="KW-0808">Transferase</keyword>
<dbReference type="Pfam" id="PF08241">
    <property type="entry name" value="Methyltransf_11"/>
    <property type="match status" value="1"/>
</dbReference>
<dbReference type="EMBL" id="PIQG01000003">
    <property type="protein sequence ID" value="RUO76715.1"/>
    <property type="molecule type" value="Genomic_DNA"/>
</dbReference>
<evidence type="ECO:0000313" key="6">
    <source>
        <dbReference type="Proteomes" id="UP000288279"/>
    </source>
</evidence>
<keyword evidence="2" id="KW-0949">S-adenosyl-L-methionine</keyword>
<dbReference type="Pfam" id="PF21302">
    <property type="entry name" value="Zn_ribbon_RlmA"/>
    <property type="match status" value="1"/>
</dbReference>
<feature type="binding site" evidence="1">
    <location>
        <position position="26"/>
    </location>
    <ligand>
        <name>Zn(2+)</name>
        <dbReference type="ChEBI" id="CHEBI:29105"/>
    </ligand>
</feature>
<sequence length="276" mass="31029">MIQGFDQLCCPIDGEPLTRHDRSWCCPHGHVFDCAKQGYVNLLPVQRKRSSDPGDSKAMVQARARFLSQGYYQPLADAITATVQALQPSRLLDAGCGEGYYLRQLLDQLEHSAHSLQVAALDISKWATLAAAKADKRATYMVASNHHLPLPDHTIDCLICLFGFPAEDEFARVLAPEGHLLMVDPAAQHLHQLKQIIYPEVREKPYQLPLKNENWTLQQEQRLTFEVTLPNKQAIADLLLMTPHLFRASSAGRARAEALHQLTLTVDVYLRVFKQS</sequence>
<dbReference type="PANTHER" id="PTHR43460">
    <property type="entry name" value="METHYLTRANSFERASE"/>
    <property type="match status" value="1"/>
</dbReference>
<evidence type="ECO:0000256" key="1">
    <source>
        <dbReference type="PIRSR" id="PIRSR018249-1"/>
    </source>
</evidence>
<proteinExistence type="predicted"/>
<dbReference type="GO" id="GO:0032259">
    <property type="term" value="P:methylation"/>
    <property type="evidence" value="ECO:0007669"/>
    <property type="project" value="UniProtKB-KW"/>
</dbReference>
<accession>A0A432ZFF9</accession>
<dbReference type="Proteomes" id="UP000288279">
    <property type="component" value="Unassembled WGS sequence"/>
</dbReference>
<evidence type="ECO:0000259" key="4">
    <source>
        <dbReference type="Pfam" id="PF21302"/>
    </source>
</evidence>
<dbReference type="GO" id="GO:0008757">
    <property type="term" value="F:S-adenosylmethionine-dependent methyltransferase activity"/>
    <property type="evidence" value="ECO:0007669"/>
    <property type="project" value="InterPro"/>
</dbReference>
<dbReference type="OrthoDB" id="108476at2"/>
<reference evidence="5 6" key="1">
    <citation type="journal article" date="2011" name="Front. Microbiol.">
        <title>Genomic signatures of strain selection and enhancement in Bacillus atrophaeus var. globigii, a historical biowarfare simulant.</title>
        <authorList>
            <person name="Gibbons H.S."/>
            <person name="Broomall S.M."/>
            <person name="McNew L.A."/>
            <person name="Daligault H."/>
            <person name="Chapman C."/>
            <person name="Bruce D."/>
            <person name="Karavis M."/>
            <person name="Krepps M."/>
            <person name="McGregor P.A."/>
            <person name="Hong C."/>
            <person name="Park K.H."/>
            <person name="Akmal A."/>
            <person name="Feldman A."/>
            <person name="Lin J.S."/>
            <person name="Chang W.E."/>
            <person name="Higgs B.W."/>
            <person name="Demirev P."/>
            <person name="Lindquist J."/>
            <person name="Liem A."/>
            <person name="Fochler E."/>
            <person name="Read T.D."/>
            <person name="Tapia R."/>
            <person name="Johnson S."/>
            <person name="Bishop-Lilly K.A."/>
            <person name="Detter C."/>
            <person name="Han C."/>
            <person name="Sozhamannan S."/>
            <person name="Rosenzweig C.N."/>
            <person name="Skowronski E.W."/>
        </authorList>
    </citation>
    <scope>NUCLEOTIDE SEQUENCE [LARGE SCALE GENOMIC DNA]</scope>
    <source>
        <strain evidence="5 6">PIT1</strain>
    </source>
</reference>
<dbReference type="AlphaFoldDB" id="A0A432ZFF9"/>
<comment type="caution">
    <text evidence="5">The sequence shown here is derived from an EMBL/GenBank/DDBJ whole genome shotgun (WGS) entry which is preliminary data.</text>
</comment>
<dbReference type="GO" id="GO:0046872">
    <property type="term" value="F:metal ion binding"/>
    <property type="evidence" value="ECO:0007669"/>
    <property type="project" value="UniProtKB-KW"/>
</dbReference>
<protein>
    <submittedName>
        <fullName evidence="5">rRNA (Guanine-N1)-methyltransferase</fullName>
    </submittedName>
</protein>
<dbReference type="PIRSF" id="PIRSF018249">
    <property type="entry name" value="MyrA_prd"/>
    <property type="match status" value="1"/>
</dbReference>
<feature type="binding site" evidence="1">
    <location>
        <position position="30"/>
    </location>
    <ligand>
        <name>Zn(2+)</name>
        <dbReference type="ChEBI" id="CHEBI:29105"/>
    </ligand>
</feature>
<keyword evidence="1" id="KW-0862">Zinc</keyword>
<dbReference type="PANTHER" id="PTHR43460:SF1">
    <property type="entry name" value="METHYLTRANSFERASE TYPE 11 DOMAIN-CONTAINING PROTEIN"/>
    <property type="match status" value="1"/>
</dbReference>
<feature type="binding site" evidence="2">
    <location>
        <position position="189"/>
    </location>
    <ligand>
        <name>S-adenosyl-L-methionine</name>
        <dbReference type="ChEBI" id="CHEBI:59789"/>
    </ligand>
</feature>
<feature type="binding site" evidence="2">
    <location>
        <begin position="98"/>
        <end position="99"/>
    </location>
    <ligand>
        <name>S-adenosyl-L-methionine</name>
        <dbReference type="ChEBI" id="CHEBI:59789"/>
    </ligand>
</feature>
<feature type="binding site" evidence="2">
    <location>
        <position position="72"/>
    </location>
    <ligand>
        <name>S-adenosyl-L-methionine</name>
        <dbReference type="ChEBI" id="CHEBI:59789"/>
    </ligand>
</feature>
<gene>
    <name evidence="5" type="ORF">CWI83_07245</name>
</gene>
<feature type="domain" description="Methyltransferase type 11" evidence="3">
    <location>
        <begin position="92"/>
        <end position="181"/>
    </location>
</feature>
<organism evidence="5 6">
    <name type="scientific">Pseudidiomarina taiwanensis</name>
    <dbReference type="NCBI Taxonomy" id="337250"/>
    <lineage>
        <taxon>Bacteria</taxon>
        <taxon>Pseudomonadati</taxon>
        <taxon>Pseudomonadota</taxon>
        <taxon>Gammaproteobacteria</taxon>
        <taxon>Alteromonadales</taxon>
        <taxon>Idiomarinaceae</taxon>
        <taxon>Pseudidiomarina</taxon>
    </lineage>
</organism>
<feature type="domain" description="23S rRNA (guanine(745)-N(1))-methyltransferase N-terminal" evidence="4">
    <location>
        <begin position="9"/>
        <end position="50"/>
    </location>
</feature>
<dbReference type="SUPFAM" id="SSF53335">
    <property type="entry name" value="S-adenosyl-L-methionine-dependent methyltransferases"/>
    <property type="match status" value="1"/>
</dbReference>
<dbReference type="InterPro" id="IPR013216">
    <property type="entry name" value="Methyltransf_11"/>
</dbReference>
<evidence type="ECO:0000259" key="3">
    <source>
        <dbReference type="Pfam" id="PF08241"/>
    </source>
</evidence>
<name>A0A432ZFF9_9GAMM</name>
<dbReference type="CDD" id="cd02440">
    <property type="entry name" value="AdoMet_MTases"/>
    <property type="match status" value="1"/>
</dbReference>
<dbReference type="InterPro" id="IPR052939">
    <property type="entry name" value="23S_rRNA_MeTrnsfrase_RlmA"/>
</dbReference>